<dbReference type="GO" id="GO:0005874">
    <property type="term" value="C:microtubule"/>
    <property type="evidence" value="ECO:0007669"/>
    <property type="project" value="UniProtKB-KW"/>
</dbReference>
<evidence type="ECO:0000256" key="16">
    <source>
        <dbReference type="SAM" id="Coils"/>
    </source>
</evidence>
<dbReference type="InterPro" id="IPR035706">
    <property type="entry name" value="AAA_9"/>
</dbReference>
<dbReference type="KEGG" id="tnl:113492224"/>
<dbReference type="GO" id="GO:0005524">
    <property type="term" value="F:ATP binding"/>
    <property type="evidence" value="ECO:0007669"/>
    <property type="project" value="UniProtKB-KW"/>
</dbReference>
<feature type="domain" description="AAA+ ATPase" evidence="18">
    <location>
        <begin position="1473"/>
        <end position="1612"/>
    </location>
</feature>
<dbReference type="Gene3D" id="3.20.180.20">
    <property type="entry name" value="Dynein heavy chain, N-terminal domain 2"/>
    <property type="match status" value="1"/>
</dbReference>
<dbReference type="InterPro" id="IPR003593">
    <property type="entry name" value="AAA+_ATPase"/>
</dbReference>
<dbReference type="Proteomes" id="UP000322000">
    <property type="component" value="Chromosome 3"/>
</dbReference>
<dbReference type="OrthoDB" id="447173at2759"/>
<dbReference type="FunFam" id="3.40.50.300:FF:002141">
    <property type="entry name" value="Dynein heavy chain"/>
    <property type="match status" value="1"/>
</dbReference>
<accession>A0A7E5VAT7</accession>
<evidence type="ECO:0000256" key="10">
    <source>
        <dbReference type="ARBA" id="ARBA00023017"/>
    </source>
</evidence>
<evidence type="ECO:0000256" key="2">
    <source>
        <dbReference type="ARBA" id="ARBA00004430"/>
    </source>
</evidence>
<feature type="compositionally biased region" description="Polar residues" evidence="17">
    <location>
        <begin position="1"/>
        <end position="21"/>
    </location>
</feature>
<dbReference type="FunCoup" id="A0A7E5VAT7">
    <property type="interactions" value="10"/>
</dbReference>
<dbReference type="Gene3D" id="1.10.8.720">
    <property type="entry name" value="Region D6 of dynein motor"/>
    <property type="match status" value="1"/>
</dbReference>
<dbReference type="Gene3D" id="1.20.58.1120">
    <property type="match status" value="1"/>
</dbReference>
<dbReference type="Gene3D" id="1.20.920.30">
    <property type="match status" value="1"/>
</dbReference>
<dbReference type="InterPro" id="IPR024317">
    <property type="entry name" value="Dynein_heavy_chain_D4_dom"/>
</dbReference>
<dbReference type="FunFam" id="1.20.920.20:FF:000006">
    <property type="entry name" value="Dynein, axonemal, heavy chain 6"/>
    <property type="match status" value="1"/>
</dbReference>
<keyword evidence="5" id="KW-0493">Microtubule</keyword>
<dbReference type="InterPro" id="IPR043157">
    <property type="entry name" value="Dynein_AAA1S"/>
</dbReference>
<dbReference type="Pfam" id="PF17852">
    <property type="entry name" value="Dynein_AAA_lid"/>
    <property type="match status" value="1"/>
</dbReference>
<keyword evidence="4" id="KW-0963">Cytoplasm</keyword>
<dbReference type="Pfam" id="PF18199">
    <property type="entry name" value="Dynein_C"/>
    <property type="match status" value="1"/>
</dbReference>
<dbReference type="PANTHER" id="PTHR22878">
    <property type="entry name" value="DYNEIN HEAVY CHAIN 6, AXONEMAL-LIKE-RELATED"/>
    <property type="match status" value="1"/>
</dbReference>
<evidence type="ECO:0000256" key="6">
    <source>
        <dbReference type="ARBA" id="ARBA00022737"/>
    </source>
</evidence>
<dbReference type="InterPro" id="IPR024743">
    <property type="entry name" value="Dynein_HC_stalk"/>
</dbReference>
<dbReference type="Pfam" id="PF12774">
    <property type="entry name" value="AAA_6"/>
    <property type="match status" value="1"/>
</dbReference>
<dbReference type="Pfam" id="PF12781">
    <property type="entry name" value="AAA_9"/>
    <property type="match status" value="1"/>
</dbReference>
<evidence type="ECO:0000256" key="11">
    <source>
        <dbReference type="ARBA" id="ARBA00023054"/>
    </source>
</evidence>
<dbReference type="RefSeq" id="XP_026725400.1">
    <property type="nucleotide sequence ID" value="XM_026869599.1"/>
</dbReference>
<keyword evidence="6" id="KW-0677">Repeat</keyword>
<dbReference type="Gene3D" id="1.20.1270.280">
    <property type="match status" value="1"/>
</dbReference>
<dbReference type="GO" id="GO:0051959">
    <property type="term" value="F:dynein light intermediate chain binding"/>
    <property type="evidence" value="ECO:0007669"/>
    <property type="project" value="InterPro"/>
</dbReference>
<evidence type="ECO:0000256" key="3">
    <source>
        <dbReference type="ARBA" id="ARBA00008887"/>
    </source>
</evidence>
<dbReference type="InterPro" id="IPR026983">
    <property type="entry name" value="DHC"/>
</dbReference>
<dbReference type="FunFam" id="1.10.8.1220:FF:000001">
    <property type="entry name" value="Dynein axonemal heavy chain 5"/>
    <property type="match status" value="1"/>
</dbReference>
<dbReference type="Gene3D" id="1.20.140.100">
    <property type="entry name" value="Dynein heavy chain, N-terminal domain 2"/>
    <property type="match status" value="1"/>
</dbReference>
<evidence type="ECO:0000256" key="7">
    <source>
        <dbReference type="ARBA" id="ARBA00022741"/>
    </source>
</evidence>
<keyword evidence="9" id="KW-0282">Flagellum</keyword>
<dbReference type="Gene3D" id="1.10.472.130">
    <property type="match status" value="1"/>
</dbReference>
<dbReference type="InterPro" id="IPR035699">
    <property type="entry name" value="AAA_6"/>
</dbReference>
<reference evidence="20" key="1">
    <citation type="submission" date="2025-08" db="UniProtKB">
        <authorList>
            <consortium name="RefSeq"/>
        </authorList>
    </citation>
    <scope>IDENTIFICATION</scope>
</reference>
<feature type="coiled-coil region" evidence="16">
    <location>
        <begin position="181"/>
        <end position="240"/>
    </location>
</feature>
<organism evidence="19 20">
    <name type="scientific">Trichoplusia ni</name>
    <name type="common">Cabbage looper</name>
    <dbReference type="NCBI Taxonomy" id="7111"/>
    <lineage>
        <taxon>Eukaryota</taxon>
        <taxon>Metazoa</taxon>
        <taxon>Ecdysozoa</taxon>
        <taxon>Arthropoda</taxon>
        <taxon>Hexapoda</taxon>
        <taxon>Insecta</taxon>
        <taxon>Pterygota</taxon>
        <taxon>Neoptera</taxon>
        <taxon>Endopterygota</taxon>
        <taxon>Lepidoptera</taxon>
        <taxon>Glossata</taxon>
        <taxon>Ditrysia</taxon>
        <taxon>Noctuoidea</taxon>
        <taxon>Noctuidae</taxon>
        <taxon>Plusiinae</taxon>
        <taxon>Trichoplusia</taxon>
    </lineage>
</organism>
<sequence length="4157" mass="475972">MSSRPSRTSASGASKASLSVWSTATSGASKPSASSGPSGDGARSKKRRSGPLEEPCPSRFIKPARKTRMPPWLPRAGLDSELEKDSVLLRAANNMYPEGDGEGNCSEYPPLMQAKSWTKGVPYRDSYDHTRPSDSIGNCYTLASKSMRLRNMPPKRREPPKLYGPIGPNGELQFPPLKPWAEREQERLDAEKKKLSQNKLQKGLLRLEDLISGAYDKRKAAEAAAKERRLEKKRKEQEAADLVTKETLRRKLASLEFELPLDPDEQKKGMLQITEEEHYRYIYPDDLKRINYYLNVSITGKHIPDFPMELYLRAKTAVDKQTVAIKKRLLILTYQATVRQSESEIKEYFVLAMKRCILRYILEDADERKRLKIAFLPPLWPAHVIRAPVPWHTPIVKAKEALFYRYYDGNPVLIELRRMWDERYRDMYICDMKKMQATSPFPQYTTEFTDNLNRLCAETRSELMDNWLIDVADTMIKMRKHWSVYVAKQRHQSCFQVEQFFKTINALMSRQLRDLVERSVKHFAEHFTYYFEGNSYDGPYRDYMFIKRPILRIKVIGHPGTNNITFDPSLQAIKGQIVKWFHTIINVNNQLPSIYSIMYPGTRQLEAHMFSVFNDEKYMMDAINEALVQVSINKAGPRSFISSYEEYYYILNGQAKQELLTFFAQEPPPFLKDFSARIYMYEKLRDEILFLRRNIPLNMIMLDCGPINDTLWDIVNSLRQYIVDHFIAVNRKWNRGICNIYEEMAARASESPETTAQLVELINYIMDCRDAAMFDLKEKARTTAEHVLFLMQHAHLHFEDVNLNTRVFLWPLDMEETIDLTLKTLNTKKTMAEDKLRSRKTIFEDKLKKHEKDLEVFRRFDPPLLNLDLLKDVVDRVDTIFRNLMEDKREADGIINEETLLDQEPSVYFSLQTMLAGIEPFHKLWHTSHDFYDGYEKWYHGPFLGLDAEKIAEDVEAWWKLLYKLGKQLYEYPGAKRIADMVRNKVEKFKVLLPVLCAICNKGMRDRHWAKISELIGTEVVHEPETTLADMVEQGVHVYASQLEEIEQYASKEYALEKALNKMKDEWIGVAFEVVPYRDTGVGILTGLDDIQQLLDDHILKSQTMRGSPYVKAFESDMIAWEEKLISMQDILDQWLTCQATWMYLEPIFSSEDIMRQMPTEARNFRDVDKEWKTIMFATQKEPMVIEATDYPGLLKSLKYNNSLLEDIQRGLNDYLEKKRLFFPRFFFLSNDELLEILSETKDPMRVQPHLKKCFEGIYTLEFNYLKEICGMASAEGEVVKLSSTIQPADAKGMVERWLQQLEHQMIVSLRDVASEAINGYPVAVREDWVLIWPGQIVQSGSCVEFTLETIEAIENRTLPEQVARSTDQINGLVYLVQGDLRPGNRITVEALIVLDVHGRSIQEDMMARNITDITDFNWISQLRYYWRGDKMICSMITTDVEYGFEYLGNTGRLVATPLTDRCFRTLMSALKLNLGGAPEGPAGTGKTETTKDMAKAVAKKCVVFNCSDGLDYKALGKFFKGLAQSGAWACFDEFNRIELEVLSVVAQQILSIQLAILRREKRFVFEGTEISLNPTCSVFITMNPGYAGRTELPDNLKVLFRTVAMMVPDYAMIGEITLYSNGFVNAGPLARKIVQAYKLCSEQLSSQNHYDYGMRAVKSVLLASGALKKNYPEKDEAQLVLRAIIDVNMPKFLSQDVPLFSGIYSDLFPGVEIPQPDRAELLKCILKELEKRNLQPTEWYLDKIIQIYEMMLVRHGFMIVGPPMGGKTQAYQSLAESLRALQLQKPPPRHKEFGAIYRIINPKAITMGQLYGCFDPASHEWSDGVLAIAFREYAMSITRDRKWILFDGPVDAVWIENMNTVLDDNKKLCLMSGEIIQMTNKMNLIYEPADLEFASPATVSRCGMIYMEPEQLGWRAFLKSYNQYLTKKLIPEQFELIQELIDWLVPPIFDVLQHRCTAFVTVGEIHQFHSFTRLFTCLLDAEAQFSTVWLQCTFVFALLWGLCATINGESRKTFDGFFRKLIEGNNTAHPKPKSFKLAKNQLFQDKDTVFDYVYDKRNNGTWISWMELEKEAPLPANAKVNDLIILTNENACLRYFVNKMVKSKIPILLVGPTGTGKSSLIINFLLSLPKEKYITNTINFSARTTANQTQDIIMSKVDRRRKGVFGPSMGKKCVLFVDDLSMPQKEQYGAQPPLELLRQWIDHGHWYDLKDMVKQEVVDVLFVSAMLPPGGGSNLISSRLTRHMLLITLDSFEDNTLNKIFVTIMDWHFAKGFNETIQRMAKAVVAATMEVYKTVTLQFLPTPSKCHYLFNLRDFGRVIKGVLLVPASHMKELNKLVILWIHEAYRVFYDRLADDADRLKLFDVVYKAVYNQFRVHMDQVLNEMGYIPEGEKCSNKHACNIFFGNYMEPDADPKIYDQVQDLEDMTTKMEYYLEEYNVVSSSPMALVMFRYALDHISRCTRVLLQDNGNLLLVGVGGSGRSSAVKLAASILEMNVIQIEISRVYGQNEWRDDIRKMLMKAGIIGKPLVFLFADNQIMYEGMVEDINMLLNTGDIPNIYGMDEKVEILDKMQAAVRETGKKIETTPLAMFGFYVERVKANLRIVMAMSPIGDSFRNRLRMFPSLINCCTIDWFTAWPPEALERVANMFINSMENVEDDLRVSCVEMCQLFHMSVVQLSDRFYKEQKRMVYVTPTSYLELIKAFMDLFTIKVDQITKSRIRYETGLEQLDFAAGQVAVMQQNLRDLQPQLVETSDKTEKLMIKIEQDTVVVEKQKEIVGADEALANEAAAAAQAIKDDCESDLAEAVPALEAALNALNTLKPADITLVKSMKNPPAGVKLVMEAVCVMKGIKGDRKMDANGKPYEDYWGPSLKMLGDMKFLESLKNYDKDNIPPPIMKKIRDKYIPDREFDPAVISKVSSACEGLCRWVRAMDVYDRVIKVVAPKKAALFEAESELQAQMNTLNAKRAQLQAVLDKLQALNDEFAEMTRKKKGLEDEIDLCSTKLSRAEQLIGGLGGEKARWIELAHNLHKLLANIIGDVLLSAGCIAYLGPFTVNYRREVVHVWNARARQLRIPCSETFSLITTLGEPVVIRVWNIAGLPVDSYSIENGIIVEKSRRWALMIDPQEQANKWIKNMERENQLKVIKLTDPNYVRVLENAIQMGFPVILENIREQLDAVIEPVLLRNIFRSGGVDCLKLGDNILEYNYSFRFYITTRLSNPHYLPEVAVKVTLLNFMITPQGLQDQLLGIVVAQDRPELELKKNQLIVEGANNKRTLKEIEDKILEVLSSAGNILEDESANQILSSSRILSIEIEAKQASATVTEKEIDEARLLYVPVSKHSSVLFFCISDLANIDPMYQYSLVWFINLYNQAIMNSPKCAKLDERIEGLNAFFTKSIYENVCRSLFEKDKLIFSLVLTLGILRAQGNIDDELVTFLLTGGVALDNPHENPAPSWLTEKAWSEIVRASHLHELTGFREHVVSHVREWKALYDLSAPHESPFPAPFDRVEGIAKLIVLRCIRPDKLIPLVQQYVVSKMGPPFIEPPPFDLEKSYNDSNCCSPLIFILSPGSDPMSGLVKFSMEKKVVSFETISLGQGQGPIAANLINQAIISGGWVVLQNCHVMDSWMGELERICAEVIIPQVTHPHFRCWLTSYPSKSFPVTVLQNGVKMTNEAPKGLKNNIYRSYISDPICDPEFYISCPRTEDWRRLLFALCFFHAIVQERRAFGPLGWNIQYEFNESDLRICIMQLQMFLTDYSETPFDALNYLAGECNYGGRVTDDKDRRLILSLLSIFYNDQVTTESEYSFSPSGDYRMPPSMEYNSVLDHIRALPMIAKPEVFGLHENADITKDNKETTSLLFGTLLTQTHIVAGGGHAEGGEGGGIVDMTNDMLARLPALYDVEAVSEKYPVLYFNSMNTVLKQELIRYNRLLSVVKRTLYGVHMAAQGLAIMSAELEECNNAFVKGIVPGAWMSKSYPSMKPLGSYVADFLSRLKFLQDWIEEGPPMVFWISGFYFTQSFLTGVLQNYSRHNKIPIDQVHFEFTITKMEADCEEEPSFGVYCKGLYLEGARWNREKMKIDESYPKILFDTIPIIWFQPALIAEFNPPPCYFCPIYKTSERKGVLATTGHSSNFVMYITLESNVPEKHWINRGVASLTQLDD</sequence>
<dbReference type="FunFam" id="3.10.490.20:FF:000001">
    <property type="entry name" value="dynein heavy chain 7, axonemal"/>
    <property type="match status" value="1"/>
</dbReference>
<gene>
    <name evidence="20" type="primary">LOC113492224</name>
</gene>
<dbReference type="FunFam" id="1.20.58.1120:FF:000001">
    <property type="entry name" value="dynein heavy chain 2, axonemal"/>
    <property type="match status" value="1"/>
</dbReference>
<evidence type="ECO:0000256" key="14">
    <source>
        <dbReference type="ARBA" id="ARBA00023212"/>
    </source>
</evidence>
<feature type="domain" description="AAA+ ATPase" evidence="18">
    <location>
        <begin position="2467"/>
        <end position="2624"/>
    </location>
</feature>
<dbReference type="PANTHER" id="PTHR22878:SF71">
    <property type="entry name" value="DYNEIN, AXONEMAL, HEAVY CHAIN 3"/>
    <property type="match status" value="1"/>
</dbReference>
<dbReference type="InterPro" id="IPR042222">
    <property type="entry name" value="Dynein_2_N"/>
</dbReference>
<keyword evidence="10" id="KW-0243">Dynein</keyword>
<dbReference type="FunFam" id="1.20.140.100:FF:000004">
    <property type="entry name" value="Dynein axonemal heavy chain 6"/>
    <property type="match status" value="1"/>
</dbReference>
<keyword evidence="8" id="KW-0067">ATP-binding</keyword>
<dbReference type="GO" id="GO:0045505">
    <property type="term" value="F:dynein intermediate chain binding"/>
    <property type="evidence" value="ECO:0007669"/>
    <property type="project" value="InterPro"/>
</dbReference>
<keyword evidence="12" id="KW-0969">Cilium</keyword>
<keyword evidence="7" id="KW-0547">Nucleotide-binding</keyword>
<dbReference type="InterPro" id="IPR041228">
    <property type="entry name" value="Dynein_C"/>
</dbReference>
<dbReference type="GeneID" id="113492224"/>
<dbReference type="Pfam" id="PF08393">
    <property type="entry name" value="DHC_N2"/>
    <property type="match status" value="1"/>
</dbReference>
<dbReference type="Gene3D" id="1.20.920.20">
    <property type="match status" value="1"/>
</dbReference>
<dbReference type="FunFam" id="1.20.920.30:FF:000002">
    <property type="entry name" value="Dynein axonemal heavy chain 3"/>
    <property type="match status" value="1"/>
</dbReference>
<dbReference type="Pfam" id="PF03028">
    <property type="entry name" value="Dynein_heavy"/>
    <property type="match status" value="1"/>
</dbReference>
<dbReference type="FunFam" id="1.10.8.710:FF:000004">
    <property type="entry name" value="Dynein axonemal heavy chain 6"/>
    <property type="match status" value="1"/>
</dbReference>
<dbReference type="CTD" id="55567"/>
<evidence type="ECO:0000256" key="15">
    <source>
        <dbReference type="ARBA" id="ARBA00023273"/>
    </source>
</evidence>
<evidence type="ECO:0000256" key="9">
    <source>
        <dbReference type="ARBA" id="ARBA00022846"/>
    </source>
</evidence>
<feature type="region of interest" description="Disordered" evidence="17">
    <location>
        <begin position="1"/>
        <end position="81"/>
    </location>
</feature>
<dbReference type="Gene3D" id="1.10.287.2620">
    <property type="match status" value="1"/>
</dbReference>
<dbReference type="InterPro" id="IPR043160">
    <property type="entry name" value="Dynein_C_barrel"/>
</dbReference>
<keyword evidence="14" id="KW-0206">Cytoskeleton</keyword>
<dbReference type="Gene3D" id="1.10.8.710">
    <property type="match status" value="1"/>
</dbReference>
<dbReference type="GO" id="GO:0031514">
    <property type="term" value="C:motile cilium"/>
    <property type="evidence" value="ECO:0007669"/>
    <property type="project" value="UniProtKB-SubCell"/>
</dbReference>
<comment type="subcellular location">
    <subcellularLocation>
        <location evidence="1">Cell projection</location>
        <location evidence="1">Cilium</location>
        <location evidence="1">Flagellum</location>
    </subcellularLocation>
    <subcellularLocation>
        <location evidence="2">Cytoplasm</location>
        <location evidence="2">Cytoskeleton</location>
        <location evidence="2">Cilium axoneme</location>
    </subcellularLocation>
</comment>
<name>A0A7E5VAT7_TRINI</name>
<dbReference type="FunFam" id="3.40.50.300:FF:001328">
    <property type="entry name" value="Dynein heavy chain 6, axonemal"/>
    <property type="match status" value="1"/>
</dbReference>
<dbReference type="GO" id="GO:0005858">
    <property type="term" value="C:axonemal dynein complex"/>
    <property type="evidence" value="ECO:0007669"/>
    <property type="project" value="UniProtKB-ARBA"/>
</dbReference>
<dbReference type="FunFam" id="3.40.50.300:FF:000223">
    <property type="entry name" value="Dynein heavy chain 3, axonemal"/>
    <property type="match status" value="1"/>
</dbReference>
<dbReference type="FunFam" id="1.10.287.2620:FF:000002">
    <property type="entry name" value="Dynein heavy chain 2, axonemal"/>
    <property type="match status" value="1"/>
</dbReference>
<dbReference type="InterPro" id="IPR042219">
    <property type="entry name" value="AAA_lid_11_sf"/>
</dbReference>
<dbReference type="InterPro" id="IPR004273">
    <property type="entry name" value="Dynein_heavy_D6_P-loop"/>
</dbReference>
<dbReference type="FunFam" id="3.20.180.20:FF:000003">
    <property type="entry name" value="Dynein heavy chain 12, axonemal"/>
    <property type="match status" value="1"/>
</dbReference>
<dbReference type="Gene3D" id="6.10.140.1060">
    <property type="match status" value="1"/>
</dbReference>
<dbReference type="SUPFAM" id="SSF52540">
    <property type="entry name" value="P-loop containing nucleoside triphosphate hydrolases"/>
    <property type="match status" value="4"/>
</dbReference>
<evidence type="ECO:0000256" key="12">
    <source>
        <dbReference type="ARBA" id="ARBA00023069"/>
    </source>
</evidence>
<dbReference type="FunFam" id="3.40.50.300:FF:000044">
    <property type="entry name" value="Dynein heavy chain 5, axonemal"/>
    <property type="match status" value="1"/>
</dbReference>
<comment type="similarity">
    <text evidence="3">Belongs to the dynein heavy chain family.</text>
</comment>
<evidence type="ECO:0000259" key="18">
    <source>
        <dbReference type="SMART" id="SM00382"/>
    </source>
</evidence>
<dbReference type="Gene3D" id="1.10.8.1220">
    <property type="match status" value="1"/>
</dbReference>
<dbReference type="Pfam" id="PF17857">
    <property type="entry name" value="AAA_lid_1"/>
    <property type="match status" value="1"/>
</dbReference>
<dbReference type="Pfam" id="PF12780">
    <property type="entry name" value="AAA_8"/>
    <property type="match status" value="1"/>
</dbReference>
<feature type="compositionally biased region" description="Low complexity" evidence="17">
    <location>
        <begin position="22"/>
        <end position="41"/>
    </location>
</feature>
<evidence type="ECO:0000256" key="8">
    <source>
        <dbReference type="ARBA" id="ARBA00022840"/>
    </source>
</evidence>
<dbReference type="FunFam" id="1.20.1270.280:FF:000001">
    <property type="entry name" value="dynein heavy chain 7, axonemal"/>
    <property type="match status" value="1"/>
</dbReference>
<dbReference type="FunFam" id="3.40.50.300:FF:000362">
    <property type="entry name" value="Dynein, axonemal, heavy chain 6"/>
    <property type="match status" value="1"/>
</dbReference>
<keyword evidence="11 16" id="KW-0175">Coiled coil</keyword>
<keyword evidence="15" id="KW-0966">Cell projection</keyword>
<dbReference type="GO" id="GO:0003341">
    <property type="term" value="P:cilium movement"/>
    <property type="evidence" value="ECO:0007669"/>
    <property type="project" value="UniProtKB-ARBA"/>
</dbReference>
<dbReference type="SMART" id="SM00382">
    <property type="entry name" value="AAA"/>
    <property type="match status" value="3"/>
</dbReference>
<evidence type="ECO:0000256" key="5">
    <source>
        <dbReference type="ARBA" id="ARBA00022701"/>
    </source>
</evidence>
<dbReference type="Pfam" id="PF12777">
    <property type="entry name" value="MT"/>
    <property type="match status" value="1"/>
</dbReference>
<evidence type="ECO:0000256" key="13">
    <source>
        <dbReference type="ARBA" id="ARBA00023175"/>
    </source>
</evidence>
<dbReference type="Pfam" id="PF18198">
    <property type="entry name" value="AAA_lid_11"/>
    <property type="match status" value="1"/>
</dbReference>
<feature type="region of interest" description="Disordered" evidence="17">
    <location>
        <begin position="151"/>
        <end position="175"/>
    </location>
</feature>
<keyword evidence="13" id="KW-0505">Motor protein</keyword>
<evidence type="ECO:0000313" key="19">
    <source>
        <dbReference type="Proteomes" id="UP000322000"/>
    </source>
</evidence>
<dbReference type="InterPro" id="IPR013602">
    <property type="entry name" value="Dynein_heavy_linker"/>
</dbReference>
<evidence type="ECO:0000313" key="20">
    <source>
        <dbReference type="RefSeq" id="XP_026725400.1"/>
    </source>
</evidence>
<feature type="coiled-coil region" evidence="16">
    <location>
        <begin position="2948"/>
        <end position="3010"/>
    </location>
</feature>
<protein>
    <submittedName>
        <fullName evidence="20">Dynein heavy chain 3, axonemal</fullName>
    </submittedName>
</protein>
<dbReference type="Gene3D" id="3.10.490.20">
    <property type="match status" value="1"/>
</dbReference>
<keyword evidence="19" id="KW-1185">Reference proteome</keyword>
<dbReference type="InterPro" id="IPR027417">
    <property type="entry name" value="P-loop_NTPase"/>
</dbReference>
<dbReference type="FunFam" id="1.10.8.720:FF:000001">
    <property type="entry name" value="dynein heavy chain 7, axonemal"/>
    <property type="match status" value="1"/>
</dbReference>
<evidence type="ECO:0000256" key="4">
    <source>
        <dbReference type="ARBA" id="ARBA00022490"/>
    </source>
</evidence>
<dbReference type="InterPro" id="IPR042228">
    <property type="entry name" value="Dynein_linker_3"/>
</dbReference>
<dbReference type="GO" id="GO:0008569">
    <property type="term" value="F:minus-end-directed microtubule motor activity"/>
    <property type="evidence" value="ECO:0007669"/>
    <property type="project" value="InterPro"/>
</dbReference>
<proteinExistence type="inferred from homology"/>
<dbReference type="InterPro" id="IPR041466">
    <property type="entry name" value="Dynein_AAA5_ext"/>
</dbReference>
<dbReference type="CDD" id="cd00009">
    <property type="entry name" value="AAA"/>
    <property type="match status" value="1"/>
</dbReference>
<feature type="domain" description="AAA+ ATPase" evidence="18">
    <location>
        <begin position="2104"/>
        <end position="2251"/>
    </location>
</feature>
<evidence type="ECO:0000256" key="17">
    <source>
        <dbReference type="SAM" id="MobiDB-lite"/>
    </source>
</evidence>
<dbReference type="Pfam" id="PF12775">
    <property type="entry name" value="AAA_7"/>
    <property type="match status" value="1"/>
</dbReference>
<dbReference type="InParanoid" id="A0A7E5VAT7"/>
<evidence type="ECO:0000256" key="1">
    <source>
        <dbReference type="ARBA" id="ARBA00004230"/>
    </source>
</evidence>
<dbReference type="InterPro" id="IPR041589">
    <property type="entry name" value="DNAH3_AAA_lid_1"/>
</dbReference>
<dbReference type="InterPro" id="IPR041658">
    <property type="entry name" value="AAA_lid_11"/>
</dbReference>
<dbReference type="Gene3D" id="3.40.50.300">
    <property type="entry name" value="P-loop containing nucleotide triphosphate hydrolases"/>
    <property type="match status" value="5"/>
</dbReference>